<feature type="domain" description="Transcriptional regulator LacI/GalR-like sensor" evidence="4">
    <location>
        <begin position="20"/>
        <end position="76"/>
    </location>
</feature>
<comment type="caution">
    <text evidence="5">The sequence shown here is derived from an EMBL/GenBank/DDBJ whole genome shotgun (WGS) entry which is preliminary data.</text>
</comment>
<keyword evidence="1" id="KW-0805">Transcription regulation</keyword>
<dbReference type="InterPro" id="IPR046335">
    <property type="entry name" value="LacI/GalR-like_sensor"/>
</dbReference>
<dbReference type="Pfam" id="PF13377">
    <property type="entry name" value="Peripla_BP_3"/>
    <property type="match status" value="1"/>
</dbReference>
<evidence type="ECO:0000256" key="3">
    <source>
        <dbReference type="ARBA" id="ARBA00023163"/>
    </source>
</evidence>
<dbReference type="Proteomes" id="UP000475532">
    <property type="component" value="Unassembled WGS sequence"/>
</dbReference>
<dbReference type="SUPFAM" id="SSF53822">
    <property type="entry name" value="Periplasmic binding protein-like I"/>
    <property type="match status" value="1"/>
</dbReference>
<keyword evidence="2" id="KW-0238">DNA-binding</keyword>
<dbReference type="EMBL" id="JAAGLI010000465">
    <property type="protein sequence ID" value="NEA24365.1"/>
    <property type="molecule type" value="Genomic_DNA"/>
</dbReference>
<dbReference type="AlphaFoldDB" id="A0A6L9QGG4"/>
<dbReference type="Gene3D" id="3.40.50.2300">
    <property type="match status" value="1"/>
</dbReference>
<accession>A0A6L9QGG4</accession>
<dbReference type="InterPro" id="IPR028082">
    <property type="entry name" value="Peripla_BP_I"/>
</dbReference>
<keyword evidence="3" id="KW-0804">Transcription</keyword>
<reference evidence="5 6" key="1">
    <citation type="submission" date="2020-01" db="EMBL/GenBank/DDBJ databases">
        <title>Insect and environment-associated Actinomycetes.</title>
        <authorList>
            <person name="Currrie C."/>
            <person name="Chevrette M."/>
            <person name="Carlson C."/>
            <person name="Stubbendieck R."/>
            <person name="Wendt-Pienkowski E."/>
        </authorList>
    </citation>
    <scope>NUCLEOTIDE SEQUENCE [LARGE SCALE GENOMIC DNA]</scope>
    <source>
        <strain evidence="5 6">SID10258</strain>
    </source>
</reference>
<proteinExistence type="predicted"/>
<evidence type="ECO:0000256" key="1">
    <source>
        <dbReference type="ARBA" id="ARBA00023015"/>
    </source>
</evidence>
<name>A0A6L9QGG4_9ACTN</name>
<feature type="non-terminal residue" evidence="5">
    <location>
        <position position="77"/>
    </location>
</feature>
<sequence>LPDVPAVLAEDAGGVRALTEYLAGLGHRRIAFLGGAPGAPAGVRERAFRGTLAQLGIPLEEDLVVAARPSRDAAYAA</sequence>
<dbReference type="GO" id="GO:0003677">
    <property type="term" value="F:DNA binding"/>
    <property type="evidence" value="ECO:0007669"/>
    <property type="project" value="UniProtKB-KW"/>
</dbReference>
<gene>
    <name evidence="5" type="ORF">G3I70_17980</name>
</gene>
<feature type="non-terminal residue" evidence="5">
    <location>
        <position position="1"/>
    </location>
</feature>
<evidence type="ECO:0000256" key="2">
    <source>
        <dbReference type="ARBA" id="ARBA00023125"/>
    </source>
</evidence>
<evidence type="ECO:0000313" key="6">
    <source>
        <dbReference type="Proteomes" id="UP000475532"/>
    </source>
</evidence>
<evidence type="ECO:0000259" key="4">
    <source>
        <dbReference type="Pfam" id="PF13377"/>
    </source>
</evidence>
<dbReference type="RefSeq" id="WP_163057409.1">
    <property type="nucleotide sequence ID" value="NZ_JAAGLI010000465.1"/>
</dbReference>
<protein>
    <submittedName>
        <fullName evidence="5">LacI family transcriptional regulator</fullName>
    </submittedName>
</protein>
<organism evidence="5 6">
    <name type="scientific">Actinomadura bangladeshensis</name>
    <dbReference type="NCBI Taxonomy" id="453573"/>
    <lineage>
        <taxon>Bacteria</taxon>
        <taxon>Bacillati</taxon>
        <taxon>Actinomycetota</taxon>
        <taxon>Actinomycetes</taxon>
        <taxon>Streptosporangiales</taxon>
        <taxon>Thermomonosporaceae</taxon>
        <taxon>Actinomadura</taxon>
    </lineage>
</organism>
<evidence type="ECO:0000313" key="5">
    <source>
        <dbReference type="EMBL" id="NEA24365.1"/>
    </source>
</evidence>